<comment type="subcellular location">
    <subcellularLocation>
        <location evidence="8">Cell membrane</location>
        <topology evidence="8">Multi-pass membrane protein</topology>
    </subcellularLocation>
    <subcellularLocation>
        <location evidence="1">Membrane</location>
        <topology evidence="1">Multi-pass membrane protein</topology>
    </subcellularLocation>
</comment>
<feature type="transmembrane region" description="Helical" evidence="8">
    <location>
        <begin position="151"/>
        <end position="170"/>
    </location>
</feature>
<evidence type="ECO:0000256" key="9">
    <source>
        <dbReference type="SAM" id="MobiDB-lite"/>
    </source>
</evidence>
<dbReference type="RefSeq" id="WP_005997759.1">
    <property type="nucleotide sequence ID" value="NZ_AAEW02000002.1"/>
</dbReference>
<dbReference type="PANTHER" id="PTHR11730">
    <property type="entry name" value="AMMONIUM TRANSPORTER"/>
    <property type="match status" value="1"/>
</dbReference>
<evidence type="ECO:0000256" key="8">
    <source>
        <dbReference type="RuleBase" id="RU362002"/>
    </source>
</evidence>
<dbReference type="Proteomes" id="UP000005695">
    <property type="component" value="Unassembled WGS sequence"/>
</dbReference>
<dbReference type="EMBL" id="AAEW02000002">
    <property type="protein sequence ID" value="EAT16936.1"/>
    <property type="molecule type" value="Genomic_DNA"/>
</dbReference>
<proteinExistence type="inferred from homology"/>
<name>Q1K3N8_DESA6</name>
<feature type="region of interest" description="Disordered" evidence="9">
    <location>
        <begin position="441"/>
        <end position="466"/>
    </location>
</feature>
<dbReference type="PANTHER" id="PTHR11730:SF6">
    <property type="entry name" value="AMMONIUM TRANSPORTER"/>
    <property type="match status" value="1"/>
</dbReference>
<feature type="transmembrane region" description="Helical" evidence="8">
    <location>
        <begin position="232"/>
        <end position="249"/>
    </location>
</feature>
<gene>
    <name evidence="12" type="ORF">Dace_2802</name>
</gene>
<feature type="chain" id="PRO_5004192723" description="Ammonium transporter" evidence="10">
    <location>
        <begin position="23"/>
        <end position="466"/>
    </location>
</feature>
<keyword evidence="7 8" id="KW-0924">Ammonia transport</keyword>
<dbReference type="AlphaFoldDB" id="Q1K3N8"/>
<dbReference type="InterPro" id="IPR001905">
    <property type="entry name" value="Ammonium_transpt"/>
</dbReference>
<dbReference type="FunFam" id="1.10.3430.10:FF:000008">
    <property type="entry name" value="Ammonium transporter"/>
    <property type="match status" value="1"/>
</dbReference>
<feature type="transmembrane region" description="Helical" evidence="8">
    <location>
        <begin position="80"/>
        <end position="103"/>
    </location>
</feature>
<dbReference type="InterPro" id="IPR029020">
    <property type="entry name" value="Ammonium/urea_transptr"/>
</dbReference>
<keyword evidence="3 8" id="KW-0813">Transport</keyword>
<dbReference type="SUPFAM" id="SSF111352">
    <property type="entry name" value="Ammonium transporter"/>
    <property type="match status" value="1"/>
</dbReference>
<keyword evidence="10" id="KW-0732">Signal</keyword>
<dbReference type="Pfam" id="PF00909">
    <property type="entry name" value="Ammonium_transp"/>
    <property type="match status" value="1"/>
</dbReference>
<dbReference type="GO" id="GO:0008519">
    <property type="term" value="F:ammonium channel activity"/>
    <property type="evidence" value="ECO:0007669"/>
    <property type="project" value="InterPro"/>
</dbReference>
<organism evidence="12 13">
    <name type="scientific">Desulfuromonas acetoxidans (strain DSM 684 / 11070)</name>
    <dbReference type="NCBI Taxonomy" id="281689"/>
    <lineage>
        <taxon>Bacteria</taxon>
        <taxon>Pseudomonadati</taxon>
        <taxon>Thermodesulfobacteriota</taxon>
        <taxon>Desulfuromonadia</taxon>
        <taxon>Desulfuromonadales</taxon>
        <taxon>Desulfuromonadaceae</taxon>
        <taxon>Desulfuromonas</taxon>
    </lineage>
</organism>
<dbReference type="PROSITE" id="PS01219">
    <property type="entry name" value="AMMONIUM_TRANSP"/>
    <property type="match status" value="1"/>
</dbReference>
<keyword evidence="4 8" id="KW-0812">Transmembrane</keyword>
<feature type="transmembrane region" description="Helical" evidence="8">
    <location>
        <begin position="315"/>
        <end position="336"/>
    </location>
</feature>
<feature type="transmembrane region" description="Helical" evidence="8">
    <location>
        <begin position="348"/>
        <end position="365"/>
    </location>
</feature>
<reference evidence="12" key="1">
    <citation type="submission" date="2006-05" db="EMBL/GenBank/DDBJ databases">
        <title>Annotation of the draft genome assembly of Desulfuromonas acetoxidans DSM 684.</title>
        <authorList>
            <consortium name="US DOE Joint Genome Institute (JGI-ORNL)"/>
            <person name="Larimer F."/>
            <person name="Land M."/>
            <person name="Hauser L."/>
        </authorList>
    </citation>
    <scope>NUCLEOTIDE SEQUENCE [LARGE SCALE GENOMIC DNA]</scope>
    <source>
        <strain evidence="12">DSM 684</strain>
    </source>
</reference>
<accession>Q1K3N8</accession>
<evidence type="ECO:0000256" key="10">
    <source>
        <dbReference type="SAM" id="SignalP"/>
    </source>
</evidence>
<evidence type="ECO:0000313" key="13">
    <source>
        <dbReference type="Proteomes" id="UP000005695"/>
    </source>
</evidence>
<reference evidence="12" key="2">
    <citation type="submission" date="2006-05" db="EMBL/GenBank/DDBJ databases">
        <title>Sequencing of the draft genome and assembly of Desulfuromonas acetoxidans DSM 684.</title>
        <authorList>
            <consortium name="US DOE Joint Genome Institute (JGI-PGF)"/>
            <person name="Copeland A."/>
            <person name="Lucas S."/>
            <person name="Lapidus A."/>
            <person name="Barry K."/>
            <person name="Detter J.C."/>
            <person name="Glavina del Rio T."/>
            <person name="Hammon N."/>
            <person name="Israni S."/>
            <person name="Dalin E."/>
            <person name="Tice H."/>
            <person name="Bruce D."/>
            <person name="Pitluck S."/>
            <person name="Richardson P."/>
        </authorList>
    </citation>
    <scope>NUCLEOTIDE SEQUENCE [LARGE SCALE GENOMIC DNA]</scope>
    <source>
        <strain evidence="12">DSM 684</strain>
    </source>
</reference>
<evidence type="ECO:0000256" key="5">
    <source>
        <dbReference type="ARBA" id="ARBA00022989"/>
    </source>
</evidence>
<feature type="transmembrane region" description="Helical" evidence="8">
    <location>
        <begin position="377"/>
        <end position="397"/>
    </location>
</feature>
<feature type="domain" description="Ammonium transporter AmtB-like" evidence="11">
    <location>
        <begin position="40"/>
        <end position="427"/>
    </location>
</feature>
<comment type="caution">
    <text evidence="12">The sequence shown here is derived from an EMBL/GenBank/DDBJ whole genome shotgun (WGS) entry which is preliminary data.</text>
</comment>
<evidence type="ECO:0000256" key="1">
    <source>
        <dbReference type="ARBA" id="ARBA00004141"/>
    </source>
</evidence>
<evidence type="ECO:0000259" key="11">
    <source>
        <dbReference type="Pfam" id="PF00909"/>
    </source>
</evidence>
<evidence type="ECO:0000256" key="7">
    <source>
        <dbReference type="ARBA" id="ARBA00023177"/>
    </source>
</evidence>
<feature type="signal peptide" evidence="10">
    <location>
        <begin position="1"/>
        <end position="22"/>
    </location>
</feature>
<dbReference type="GO" id="GO:0097272">
    <property type="term" value="P:ammonium homeostasis"/>
    <property type="evidence" value="ECO:0007669"/>
    <property type="project" value="TreeGrafter"/>
</dbReference>
<keyword evidence="5 8" id="KW-1133">Transmembrane helix</keyword>
<feature type="transmembrane region" description="Helical" evidence="8">
    <location>
        <begin position="292"/>
        <end position="309"/>
    </location>
</feature>
<evidence type="ECO:0000256" key="4">
    <source>
        <dbReference type="ARBA" id="ARBA00022692"/>
    </source>
</evidence>
<feature type="transmembrane region" description="Helical" evidence="8">
    <location>
        <begin position="38"/>
        <end position="59"/>
    </location>
</feature>
<feature type="transmembrane region" description="Helical" evidence="8">
    <location>
        <begin position="123"/>
        <end position="144"/>
    </location>
</feature>
<keyword evidence="13" id="KW-1185">Reference proteome</keyword>
<evidence type="ECO:0000256" key="2">
    <source>
        <dbReference type="ARBA" id="ARBA00005887"/>
    </source>
</evidence>
<protein>
    <recommendedName>
        <fullName evidence="8">Ammonium transporter</fullName>
    </recommendedName>
</protein>
<dbReference type="Gene3D" id="1.10.3430.10">
    <property type="entry name" value="Ammonium transporter AmtB like domains"/>
    <property type="match status" value="1"/>
</dbReference>
<evidence type="ECO:0000256" key="6">
    <source>
        <dbReference type="ARBA" id="ARBA00023136"/>
    </source>
</evidence>
<dbReference type="GO" id="GO:0005886">
    <property type="term" value="C:plasma membrane"/>
    <property type="evidence" value="ECO:0007669"/>
    <property type="project" value="UniProtKB-SubCell"/>
</dbReference>
<sequence length="466" mass="48272">MKRLLSLILVGAFLALPVFALADEAAPITPDDVQNNLNFVWTLVAAFLVFLMQAGFAMVEAGFTRAKNACNIMMKNMMDFSVGALAFWAIGFGLMFGTTNGFFGTSDFFFSGASGDGEAWNYAFWMFQVVFAATAATIISGAVAERTKFSAYLVYSFFVSALIYPVFGSWAWGSLFHGAGWLEGMGFIDFAGSTVVHSVGGWLALAGAIVVGPRLGKYTKEGKVKPIPGHNIPVASLGVFLLWFGWYGFNPGSTTTGDTSIALIAVTTTLAAAAGAVAAMLFTWVKFGKSDIGMTLNGALAGLVGITAGCANVSVPSSVVIGLVAGVLVVLSVLFFDKIKVDDPVGAVSVHGVCGAWGTLAAGLFDSAGFSMHTVGVQLIGIATCFVWALGAGLVLFKAIDLVIGMRVTAEEEMTGLDFSEHGASAYPDFQTVHLGSGGMPGGPGGLSGQPVAAAEPVNGKPVTQA</sequence>
<feature type="transmembrane region" description="Helical" evidence="8">
    <location>
        <begin position="261"/>
        <end position="285"/>
    </location>
</feature>
<dbReference type="NCBIfam" id="TIGR00836">
    <property type="entry name" value="amt"/>
    <property type="match status" value="1"/>
</dbReference>
<dbReference type="OrthoDB" id="9814202at2"/>
<feature type="transmembrane region" description="Helical" evidence="8">
    <location>
        <begin position="190"/>
        <end position="211"/>
    </location>
</feature>
<evidence type="ECO:0000256" key="3">
    <source>
        <dbReference type="ARBA" id="ARBA00022448"/>
    </source>
</evidence>
<evidence type="ECO:0000313" key="12">
    <source>
        <dbReference type="EMBL" id="EAT16936.1"/>
    </source>
</evidence>
<keyword evidence="6 8" id="KW-0472">Membrane</keyword>
<dbReference type="InterPro" id="IPR024041">
    <property type="entry name" value="NH4_transpt_AmtB-like_dom"/>
</dbReference>
<dbReference type="InterPro" id="IPR018047">
    <property type="entry name" value="Ammonium_transpt_CS"/>
</dbReference>
<comment type="similarity">
    <text evidence="2 8">Belongs to the ammonia transporter channel (TC 1.A.11.2) family.</text>
</comment>